<reference evidence="1 2" key="1">
    <citation type="submission" date="2022-01" db="EMBL/GenBank/DDBJ databases">
        <authorList>
            <person name="Xiong W."/>
            <person name="Schranz E."/>
        </authorList>
    </citation>
    <scope>NUCLEOTIDE SEQUENCE [LARGE SCALE GENOMIC DNA]</scope>
</reference>
<evidence type="ECO:0000313" key="1">
    <source>
        <dbReference type="EMBL" id="CAH1430472.1"/>
    </source>
</evidence>
<sequence>MGFLVNGGQAESRTYESKRVEVNAEPFKSITYIYSTVCLYLQINQSKMATPLFQMVRRMNWGFLAPESQRIDIWGYGTKTYHPVQLSGLLTGRHQEWTMWLMLVVVMDHVVHLEAAG</sequence>
<dbReference type="EMBL" id="CAKMRJ010003334">
    <property type="protein sequence ID" value="CAH1430472.1"/>
    <property type="molecule type" value="Genomic_DNA"/>
</dbReference>
<proteinExistence type="predicted"/>
<organism evidence="1 2">
    <name type="scientific">Lactuca virosa</name>
    <dbReference type="NCBI Taxonomy" id="75947"/>
    <lineage>
        <taxon>Eukaryota</taxon>
        <taxon>Viridiplantae</taxon>
        <taxon>Streptophyta</taxon>
        <taxon>Embryophyta</taxon>
        <taxon>Tracheophyta</taxon>
        <taxon>Spermatophyta</taxon>
        <taxon>Magnoliopsida</taxon>
        <taxon>eudicotyledons</taxon>
        <taxon>Gunneridae</taxon>
        <taxon>Pentapetalae</taxon>
        <taxon>asterids</taxon>
        <taxon>campanulids</taxon>
        <taxon>Asterales</taxon>
        <taxon>Asteraceae</taxon>
        <taxon>Cichorioideae</taxon>
        <taxon>Cichorieae</taxon>
        <taxon>Lactucinae</taxon>
        <taxon>Lactuca</taxon>
    </lineage>
</organism>
<comment type="caution">
    <text evidence="1">The sequence shown here is derived from an EMBL/GenBank/DDBJ whole genome shotgun (WGS) entry which is preliminary data.</text>
</comment>
<keyword evidence="2" id="KW-1185">Reference proteome</keyword>
<protein>
    <submittedName>
        <fullName evidence="1">Uncharacterized protein</fullName>
    </submittedName>
</protein>
<dbReference type="AlphaFoldDB" id="A0AAU9MXE3"/>
<dbReference type="Proteomes" id="UP001157418">
    <property type="component" value="Unassembled WGS sequence"/>
</dbReference>
<gene>
    <name evidence="1" type="ORF">LVIROSA_LOCUS17245</name>
</gene>
<evidence type="ECO:0000313" key="2">
    <source>
        <dbReference type="Proteomes" id="UP001157418"/>
    </source>
</evidence>
<accession>A0AAU9MXE3</accession>
<name>A0AAU9MXE3_9ASTR</name>